<comment type="caution">
    <text evidence="10">The sequence shown here is derived from an EMBL/GenBank/DDBJ whole genome shotgun (WGS) entry which is preliminary data.</text>
</comment>
<organism evidence="10 11">
    <name type="scientific">Tothia fuscella</name>
    <dbReference type="NCBI Taxonomy" id="1048955"/>
    <lineage>
        <taxon>Eukaryota</taxon>
        <taxon>Fungi</taxon>
        <taxon>Dikarya</taxon>
        <taxon>Ascomycota</taxon>
        <taxon>Pezizomycotina</taxon>
        <taxon>Dothideomycetes</taxon>
        <taxon>Pleosporomycetidae</taxon>
        <taxon>Venturiales</taxon>
        <taxon>Cylindrosympodiaceae</taxon>
        <taxon>Tothia</taxon>
    </lineage>
</organism>
<reference evidence="10" key="1">
    <citation type="journal article" date="2020" name="Stud. Mycol.">
        <title>101 Dothideomycetes genomes: a test case for predicting lifestyles and emergence of pathogens.</title>
        <authorList>
            <person name="Haridas S."/>
            <person name="Albert R."/>
            <person name="Binder M."/>
            <person name="Bloem J."/>
            <person name="Labutti K."/>
            <person name="Salamov A."/>
            <person name="Andreopoulos B."/>
            <person name="Baker S."/>
            <person name="Barry K."/>
            <person name="Bills G."/>
            <person name="Bluhm B."/>
            <person name="Cannon C."/>
            <person name="Castanera R."/>
            <person name="Culley D."/>
            <person name="Daum C."/>
            <person name="Ezra D."/>
            <person name="Gonzalez J."/>
            <person name="Henrissat B."/>
            <person name="Kuo A."/>
            <person name="Liang C."/>
            <person name="Lipzen A."/>
            <person name="Lutzoni F."/>
            <person name="Magnuson J."/>
            <person name="Mondo S."/>
            <person name="Nolan M."/>
            <person name="Ohm R."/>
            <person name="Pangilinan J."/>
            <person name="Park H.-J."/>
            <person name="Ramirez L."/>
            <person name="Alfaro M."/>
            <person name="Sun H."/>
            <person name="Tritt A."/>
            <person name="Yoshinaga Y."/>
            <person name="Zwiers L.-H."/>
            <person name="Turgeon B."/>
            <person name="Goodwin S."/>
            <person name="Spatafora J."/>
            <person name="Crous P."/>
            <person name="Grigoriev I."/>
        </authorList>
    </citation>
    <scope>NUCLEOTIDE SEQUENCE</scope>
    <source>
        <strain evidence="10">CBS 130266</strain>
    </source>
</reference>
<evidence type="ECO:0000256" key="1">
    <source>
        <dbReference type="ARBA" id="ARBA00004479"/>
    </source>
</evidence>
<sequence length="477" mass="55643">MHFSKSIFYGFALSALSLRTVVATDEYYDYEHQYVEDGVEEDLSYGNHNNIWTKDHRHIKGWSLSGEGYTPELLSDRIILTPPYPGNKRGAIWADHVETHDEWEAEFEFRATGPERGSGNIQFWFVKDPQHDVGLASIYTVGHFDGLVLTIGQYDGHGTLRAFLNDRSVSFKDHHHVDQLSFASCDFNYRNLGRFSHIMVKQTPYTFEVEIDHVSCFRTHKIHLPHGYYFGLTAASADTPDSFETKSFIVHKMKEGKKVEHHGTHQEQAHTNDHDQWQHSVQDHYKHPDEHYVDESHHETSPNDHSYHQDDRGWYWTSEKESPKDAPASSFTTDAARFEDLHTRITQINHQLDILFHDLTSFKQESEARHSDLKHYVYGYMESHKQMLQKVEGIVERVQKDVEGKDYQAHFDHLHQSIVDGNEALIHGMPHSLRGAVVHHSPRMWFFVFVVIASQVMMLISWAIYKRRMKSQPKKYL</sequence>
<gene>
    <name evidence="10" type="ORF">EJ08DRAFT_229941</name>
</gene>
<comment type="subcellular location">
    <subcellularLocation>
        <location evidence="1">Membrane</location>
        <topology evidence="1">Single-pass type I membrane protein</topology>
    </subcellularLocation>
</comment>
<feature type="region of interest" description="Disordered" evidence="6">
    <location>
        <begin position="292"/>
        <end position="311"/>
    </location>
</feature>
<dbReference type="SUPFAM" id="SSF49899">
    <property type="entry name" value="Concanavalin A-like lectins/glucanases"/>
    <property type="match status" value="1"/>
</dbReference>
<dbReference type="PANTHER" id="PTHR12223">
    <property type="entry name" value="VESICULAR MANNOSE-BINDING LECTIN"/>
    <property type="match status" value="1"/>
</dbReference>
<feature type="chain" id="PRO_5040386076" evidence="8">
    <location>
        <begin position="24"/>
        <end position="477"/>
    </location>
</feature>
<evidence type="ECO:0000259" key="9">
    <source>
        <dbReference type="PROSITE" id="PS51328"/>
    </source>
</evidence>
<feature type="signal peptide" evidence="8">
    <location>
        <begin position="1"/>
        <end position="23"/>
    </location>
</feature>
<evidence type="ECO:0000313" key="11">
    <source>
        <dbReference type="Proteomes" id="UP000800235"/>
    </source>
</evidence>
<dbReference type="GO" id="GO:0005789">
    <property type="term" value="C:endoplasmic reticulum membrane"/>
    <property type="evidence" value="ECO:0007669"/>
    <property type="project" value="TreeGrafter"/>
</dbReference>
<evidence type="ECO:0000256" key="5">
    <source>
        <dbReference type="ARBA" id="ARBA00023136"/>
    </source>
</evidence>
<feature type="domain" description="L-type lectin-like" evidence="9">
    <location>
        <begin position="40"/>
        <end position="253"/>
    </location>
</feature>
<evidence type="ECO:0000313" key="10">
    <source>
        <dbReference type="EMBL" id="KAF2436193.1"/>
    </source>
</evidence>
<dbReference type="Pfam" id="PF03388">
    <property type="entry name" value="Lectin_leg-like"/>
    <property type="match status" value="1"/>
</dbReference>
<evidence type="ECO:0000256" key="3">
    <source>
        <dbReference type="ARBA" id="ARBA00022729"/>
    </source>
</evidence>
<evidence type="ECO:0000256" key="8">
    <source>
        <dbReference type="SAM" id="SignalP"/>
    </source>
</evidence>
<dbReference type="PANTHER" id="PTHR12223:SF28">
    <property type="entry name" value="LECTIN, MANNOSE BINDING 1 LIKE"/>
    <property type="match status" value="1"/>
</dbReference>
<dbReference type="EMBL" id="MU007011">
    <property type="protein sequence ID" value="KAF2436193.1"/>
    <property type="molecule type" value="Genomic_DNA"/>
</dbReference>
<name>A0A9P4U4L8_9PEZI</name>
<keyword evidence="2 7" id="KW-0812">Transmembrane</keyword>
<dbReference type="GO" id="GO:0006888">
    <property type="term" value="P:endoplasmic reticulum to Golgi vesicle-mediated transport"/>
    <property type="evidence" value="ECO:0007669"/>
    <property type="project" value="TreeGrafter"/>
</dbReference>
<dbReference type="GO" id="GO:0000139">
    <property type="term" value="C:Golgi membrane"/>
    <property type="evidence" value="ECO:0007669"/>
    <property type="project" value="TreeGrafter"/>
</dbReference>
<dbReference type="InterPro" id="IPR005052">
    <property type="entry name" value="Lectin_leg"/>
</dbReference>
<keyword evidence="4 7" id="KW-1133">Transmembrane helix</keyword>
<dbReference type="Gene3D" id="2.60.120.200">
    <property type="match status" value="1"/>
</dbReference>
<dbReference type="OrthoDB" id="10265193at2759"/>
<dbReference type="GO" id="GO:0030134">
    <property type="term" value="C:COPII-coated ER to Golgi transport vesicle"/>
    <property type="evidence" value="ECO:0007669"/>
    <property type="project" value="TreeGrafter"/>
</dbReference>
<evidence type="ECO:0000256" key="2">
    <source>
        <dbReference type="ARBA" id="ARBA00022692"/>
    </source>
</evidence>
<dbReference type="AlphaFoldDB" id="A0A9P4U4L8"/>
<evidence type="ECO:0000256" key="7">
    <source>
        <dbReference type="SAM" id="Phobius"/>
    </source>
</evidence>
<keyword evidence="11" id="KW-1185">Reference proteome</keyword>
<dbReference type="InterPro" id="IPR013320">
    <property type="entry name" value="ConA-like_dom_sf"/>
</dbReference>
<feature type="transmembrane region" description="Helical" evidence="7">
    <location>
        <begin position="444"/>
        <end position="465"/>
    </location>
</feature>
<dbReference type="GO" id="GO:0005537">
    <property type="term" value="F:D-mannose binding"/>
    <property type="evidence" value="ECO:0007669"/>
    <property type="project" value="TreeGrafter"/>
</dbReference>
<accession>A0A9P4U4L8</accession>
<keyword evidence="3 8" id="KW-0732">Signal</keyword>
<keyword evidence="5 7" id="KW-0472">Membrane</keyword>
<dbReference type="PROSITE" id="PS51328">
    <property type="entry name" value="L_LECTIN_LIKE"/>
    <property type="match status" value="1"/>
</dbReference>
<proteinExistence type="predicted"/>
<evidence type="ECO:0000256" key="6">
    <source>
        <dbReference type="SAM" id="MobiDB-lite"/>
    </source>
</evidence>
<dbReference type="Proteomes" id="UP000800235">
    <property type="component" value="Unassembled WGS sequence"/>
</dbReference>
<protein>
    <submittedName>
        <fullName evidence="10">Concanavalin A-like lectin/glucanase</fullName>
    </submittedName>
</protein>
<dbReference type="InterPro" id="IPR051136">
    <property type="entry name" value="Intracellular_Lectin-GPT"/>
</dbReference>
<feature type="region of interest" description="Disordered" evidence="6">
    <location>
        <begin position="257"/>
        <end position="279"/>
    </location>
</feature>
<evidence type="ECO:0000256" key="4">
    <source>
        <dbReference type="ARBA" id="ARBA00022989"/>
    </source>
</evidence>
<dbReference type="GO" id="GO:0005793">
    <property type="term" value="C:endoplasmic reticulum-Golgi intermediate compartment"/>
    <property type="evidence" value="ECO:0007669"/>
    <property type="project" value="TreeGrafter"/>
</dbReference>